<reference evidence="1 3" key="1">
    <citation type="submission" date="2014-02" db="EMBL/GenBank/DDBJ databases">
        <title>Aquamicrobium defluvii Genome sequencing.</title>
        <authorList>
            <person name="Wang X."/>
        </authorList>
    </citation>
    <scope>NUCLEOTIDE SEQUENCE [LARGE SCALE GENOMIC DNA]</scope>
    <source>
        <strain evidence="1 3">W13Z1</strain>
    </source>
</reference>
<dbReference type="EMBL" id="JENY01000019">
    <property type="protein sequence ID" value="EXL05454.1"/>
    <property type="molecule type" value="Genomic_DNA"/>
</dbReference>
<dbReference type="PATRIC" id="fig|69279.3.peg.2890"/>
<evidence type="ECO:0000313" key="2">
    <source>
        <dbReference type="EMBL" id="TDR35285.1"/>
    </source>
</evidence>
<reference evidence="2 4" key="2">
    <citation type="submission" date="2019-03" db="EMBL/GenBank/DDBJ databases">
        <title>Genomic Encyclopedia of Type Strains, Phase IV (KMG-IV): sequencing the most valuable type-strain genomes for metagenomic binning, comparative biology and taxonomic classification.</title>
        <authorList>
            <person name="Goeker M."/>
        </authorList>
    </citation>
    <scope>NUCLEOTIDE SEQUENCE [LARGE SCALE GENOMIC DNA]</scope>
    <source>
        <strain evidence="2 4">DSM 11603</strain>
    </source>
</reference>
<dbReference type="Proteomes" id="UP000019849">
    <property type="component" value="Unassembled WGS sequence"/>
</dbReference>
<dbReference type="AlphaFoldDB" id="A0A011T1K4"/>
<organism evidence="1 3">
    <name type="scientific">Aquamicrobium defluvii</name>
    <dbReference type="NCBI Taxonomy" id="69279"/>
    <lineage>
        <taxon>Bacteria</taxon>
        <taxon>Pseudomonadati</taxon>
        <taxon>Pseudomonadota</taxon>
        <taxon>Alphaproteobacteria</taxon>
        <taxon>Hyphomicrobiales</taxon>
        <taxon>Phyllobacteriaceae</taxon>
        <taxon>Aquamicrobium</taxon>
    </lineage>
</organism>
<comment type="caution">
    <text evidence="1">The sequence shown here is derived from an EMBL/GenBank/DDBJ whole genome shotgun (WGS) entry which is preliminary data.</text>
</comment>
<proteinExistence type="predicted"/>
<dbReference type="HOGENOM" id="CLU_2204582_0_0_5"/>
<name>A0A011T1K4_9HYPH</name>
<accession>A0A011T1K4</accession>
<dbReference type="EMBL" id="SNZF01000010">
    <property type="protein sequence ID" value="TDR35285.1"/>
    <property type="molecule type" value="Genomic_DNA"/>
</dbReference>
<evidence type="ECO:0000313" key="1">
    <source>
        <dbReference type="EMBL" id="EXL05454.1"/>
    </source>
</evidence>
<keyword evidence="4" id="KW-1185">Reference proteome</keyword>
<dbReference type="Proteomes" id="UP000294958">
    <property type="component" value="Unassembled WGS sequence"/>
</dbReference>
<evidence type="ECO:0008006" key="5">
    <source>
        <dbReference type="Google" id="ProtNLM"/>
    </source>
</evidence>
<protein>
    <recommendedName>
        <fullName evidence="5">Phasin protein</fullName>
    </recommendedName>
</protein>
<evidence type="ECO:0000313" key="4">
    <source>
        <dbReference type="Proteomes" id="UP000294958"/>
    </source>
</evidence>
<dbReference type="STRING" id="69279.BG36_07510"/>
<dbReference type="RefSeq" id="WP_035027750.1">
    <property type="nucleotide sequence ID" value="NZ_KK073891.1"/>
</dbReference>
<gene>
    <name evidence="1" type="ORF">BG36_07510</name>
    <name evidence="2" type="ORF">DES43_11091</name>
</gene>
<evidence type="ECO:0000313" key="3">
    <source>
        <dbReference type="Proteomes" id="UP000019849"/>
    </source>
</evidence>
<sequence>MAEGKNRDAQPQDVPFPSLFGTDWLATASAVQVRFCAGLCRDALSAAARQLQLQADYARKLSEAGQPSDVIACGRDFTREMVTGWLDEGRRAFDRNVALIASSRQTG</sequence>